<keyword evidence="3" id="KW-1185">Reference proteome</keyword>
<dbReference type="RefSeq" id="WP_131597530.1">
    <property type="nucleotide sequence ID" value="NZ_SJSL01000007.1"/>
</dbReference>
<accession>A0A4R0ND19</accession>
<dbReference type="PANTHER" id="PTHR43760:SF1">
    <property type="entry name" value="ENDORIBONUCLEASE L-PSP_CHORISMATE MUTASE-LIKE DOMAIN-CONTAINING PROTEIN"/>
    <property type="match status" value="1"/>
</dbReference>
<dbReference type="InterPro" id="IPR013813">
    <property type="entry name" value="Endoribo_LPSP/chorism_mut-like"/>
</dbReference>
<dbReference type="InterPro" id="IPR035959">
    <property type="entry name" value="RutC-like_sf"/>
</dbReference>
<dbReference type="Proteomes" id="UP000293347">
    <property type="component" value="Unassembled WGS sequence"/>
</dbReference>
<dbReference type="EMBL" id="SJSL01000007">
    <property type="protein sequence ID" value="TCC98155.1"/>
    <property type="molecule type" value="Genomic_DNA"/>
</dbReference>
<dbReference type="CDD" id="cd02199">
    <property type="entry name" value="YjgF_YER057c_UK114_like_1"/>
    <property type="match status" value="1"/>
</dbReference>
<organism evidence="2 3">
    <name type="scientific">Pedobacter psychroterrae</name>
    <dbReference type="NCBI Taxonomy" id="2530453"/>
    <lineage>
        <taxon>Bacteria</taxon>
        <taxon>Pseudomonadati</taxon>
        <taxon>Bacteroidota</taxon>
        <taxon>Sphingobacteriia</taxon>
        <taxon>Sphingobacteriales</taxon>
        <taxon>Sphingobacteriaceae</taxon>
        <taxon>Pedobacter</taxon>
    </lineage>
</organism>
<dbReference type="Pfam" id="PF14588">
    <property type="entry name" value="YjgF_endoribonc"/>
    <property type="match status" value="1"/>
</dbReference>
<dbReference type="AlphaFoldDB" id="A0A4R0ND19"/>
<reference evidence="2 3" key="1">
    <citation type="submission" date="2019-02" db="EMBL/GenBank/DDBJ databases">
        <title>Pedobacter sp. RP-1-14 sp. nov., isolated from Arctic soil.</title>
        <authorList>
            <person name="Dahal R.H."/>
        </authorList>
    </citation>
    <scope>NUCLEOTIDE SEQUENCE [LARGE SCALE GENOMIC DNA]</scope>
    <source>
        <strain evidence="2 3">RP-1-14</strain>
    </source>
</reference>
<dbReference type="Gene3D" id="3.30.1330.40">
    <property type="entry name" value="RutC-like"/>
    <property type="match status" value="1"/>
</dbReference>
<dbReference type="OrthoDB" id="9806350at2"/>
<proteinExistence type="predicted"/>
<protein>
    <submittedName>
        <fullName evidence="2">RidA family protein</fullName>
    </submittedName>
</protein>
<evidence type="ECO:0000259" key="1">
    <source>
        <dbReference type="Pfam" id="PF14588"/>
    </source>
</evidence>
<feature type="domain" description="Endoribonuclease L-PSP/chorismate mutase-like" evidence="1">
    <location>
        <begin position="13"/>
        <end position="127"/>
    </location>
</feature>
<comment type="caution">
    <text evidence="2">The sequence shown here is derived from an EMBL/GenBank/DDBJ whole genome shotgun (WGS) entry which is preliminary data.</text>
</comment>
<dbReference type="PANTHER" id="PTHR43760">
    <property type="entry name" value="ENDORIBONUCLEASE-RELATED"/>
    <property type="match status" value="1"/>
</dbReference>
<dbReference type="SUPFAM" id="SSF55298">
    <property type="entry name" value="YjgF-like"/>
    <property type="match status" value="1"/>
</dbReference>
<name>A0A4R0ND19_9SPHI</name>
<evidence type="ECO:0000313" key="3">
    <source>
        <dbReference type="Proteomes" id="UP000293347"/>
    </source>
</evidence>
<gene>
    <name evidence="2" type="ORF">EZ437_18340</name>
</gene>
<sequence>MEFFDADAQFEKLGLSLPPAPTPLGVYKPCLVDEKYLYLSGHGPVRDDKSLIIGRIGQDIDQEVGKLAARQVGLTMLSTIKSNLGSLNRVKRVIKVLGMVNCTPDFEKHPFIINGCSELFAQVWGEENGIGTRSAVGFGSLPDNIPVEIEALFELHDE</sequence>
<evidence type="ECO:0000313" key="2">
    <source>
        <dbReference type="EMBL" id="TCC98155.1"/>
    </source>
</evidence>